<dbReference type="InterPro" id="IPR018499">
    <property type="entry name" value="Tetraspanin/Peripherin"/>
</dbReference>
<dbReference type="InterPro" id="IPR008952">
    <property type="entry name" value="Tetraspanin_EC2_sf"/>
</dbReference>
<sequence length="222" mass="23743">LFFSVFRFLQVGGLGLVIAGAVLQLKYTGLLDILGDERLATPIFLLTAGALCALLGFLGCCGAIRENYCLTVSFAVLLALVLLVETAAAIAAYALHEPLQASLSQQLTLGLGRYNRSAGVTMAWDQTQIQFACCGVHNHTDWITPPDSCCVHLSPGCGRIEQNLHPAGYLHLLCRSLAFPPSKLSVPKTRDESNRLALIRILLAFSFDSTCVCNGHGNGSGH</sequence>
<dbReference type="PANTHER" id="PTHR19282:SF456">
    <property type="entry name" value="CD63 MOLECULE"/>
    <property type="match status" value="1"/>
</dbReference>
<feature type="transmembrane region" description="Helical" evidence="5">
    <location>
        <begin position="6"/>
        <end position="27"/>
    </location>
</feature>
<evidence type="ECO:0000256" key="3">
    <source>
        <dbReference type="ARBA" id="ARBA00022989"/>
    </source>
</evidence>
<evidence type="ECO:0000256" key="5">
    <source>
        <dbReference type="SAM" id="Phobius"/>
    </source>
</evidence>
<feature type="transmembrane region" description="Helical" evidence="5">
    <location>
        <begin position="39"/>
        <end position="65"/>
    </location>
</feature>
<dbReference type="PANTHER" id="PTHR19282">
    <property type="entry name" value="TETRASPANIN"/>
    <property type="match status" value="1"/>
</dbReference>
<dbReference type="GO" id="GO:0005886">
    <property type="term" value="C:plasma membrane"/>
    <property type="evidence" value="ECO:0007669"/>
    <property type="project" value="TreeGrafter"/>
</dbReference>
<keyword evidence="3 5" id="KW-1133">Transmembrane helix</keyword>
<accession>A0A0M3IY00</accession>
<dbReference type="Gene3D" id="1.10.1450.10">
    <property type="entry name" value="Tetraspanin"/>
    <property type="match status" value="1"/>
</dbReference>
<dbReference type="SUPFAM" id="SSF48652">
    <property type="entry name" value="Tetraspanin"/>
    <property type="match status" value="1"/>
</dbReference>
<keyword evidence="2 5" id="KW-0812">Transmembrane</keyword>
<feature type="transmembrane region" description="Helical" evidence="5">
    <location>
        <begin position="71"/>
        <end position="95"/>
    </location>
</feature>
<organism evidence="6">
    <name type="scientific">Anisakis simplex</name>
    <name type="common">Herring worm</name>
    <dbReference type="NCBI Taxonomy" id="6269"/>
    <lineage>
        <taxon>Eukaryota</taxon>
        <taxon>Metazoa</taxon>
        <taxon>Ecdysozoa</taxon>
        <taxon>Nematoda</taxon>
        <taxon>Chromadorea</taxon>
        <taxon>Rhabditida</taxon>
        <taxon>Spirurina</taxon>
        <taxon>Ascaridomorpha</taxon>
        <taxon>Ascaridoidea</taxon>
        <taxon>Anisakidae</taxon>
        <taxon>Anisakis</taxon>
        <taxon>Anisakis simplex complex</taxon>
    </lineage>
</organism>
<dbReference type="WBParaSite" id="ASIM_0000011101-mRNA-1">
    <property type="protein sequence ID" value="ASIM_0000011101-mRNA-1"/>
    <property type="gene ID" value="ASIM_0000011101"/>
</dbReference>
<evidence type="ECO:0000256" key="1">
    <source>
        <dbReference type="ARBA" id="ARBA00004141"/>
    </source>
</evidence>
<keyword evidence="4 5" id="KW-0472">Membrane</keyword>
<protein>
    <submittedName>
        <fullName evidence="6">Tetraspanin</fullName>
    </submittedName>
</protein>
<reference evidence="6" key="1">
    <citation type="submission" date="2017-02" db="UniProtKB">
        <authorList>
            <consortium name="WormBaseParasite"/>
        </authorList>
    </citation>
    <scope>IDENTIFICATION</scope>
</reference>
<evidence type="ECO:0000313" key="6">
    <source>
        <dbReference type="WBParaSite" id="ASIM_0000011101-mRNA-1"/>
    </source>
</evidence>
<evidence type="ECO:0000256" key="4">
    <source>
        <dbReference type="ARBA" id="ARBA00023136"/>
    </source>
</evidence>
<dbReference type="PRINTS" id="PR00259">
    <property type="entry name" value="TMFOUR"/>
</dbReference>
<comment type="subcellular location">
    <subcellularLocation>
        <location evidence="1">Membrane</location>
        <topology evidence="1">Multi-pass membrane protein</topology>
    </subcellularLocation>
</comment>
<proteinExistence type="predicted"/>
<dbReference type="Pfam" id="PF00335">
    <property type="entry name" value="Tetraspanin"/>
    <property type="match status" value="1"/>
</dbReference>
<evidence type="ECO:0000256" key="2">
    <source>
        <dbReference type="ARBA" id="ARBA00022692"/>
    </source>
</evidence>
<name>A0A0M3IY00_ANISI</name>
<dbReference type="AlphaFoldDB" id="A0A0M3IY00"/>